<evidence type="ECO:0000313" key="2">
    <source>
        <dbReference type="Proteomes" id="UP000509597"/>
    </source>
</evidence>
<dbReference type="Proteomes" id="UP000509597">
    <property type="component" value="Chromosome"/>
</dbReference>
<dbReference type="EMBL" id="CP058627">
    <property type="protein sequence ID" value="QLG88488.1"/>
    <property type="molecule type" value="Genomic_DNA"/>
</dbReference>
<reference evidence="1 2" key="1">
    <citation type="submission" date="2020-07" db="EMBL/GenBank/DDBJ databases">
        <title>Complete genome sequence of Chitinibacter sp. 2T18.</title>
        <authorList>
            <person name="Bae J.-W."/>
            <person name="Choi J.-W."/>
        </authorList>
    </citation>
    <scope>NUCLEOTIDE SEQUENCE [LARGE SCALE GENOMIC DNA]</scope>
    <source>
        <strain evidence="1 2">2T18</strain>
    </source>
</reference>
<accession>A0A7H9BJR4</accession>
<organism evidence="1 2">
    <name type="scientific">Chitinibacter bivalviorum</name>
    <dbReference type="NCBI Taxonomy" id="2739434"/>
    <lineage>
        <taxon>Bacteria</taxon>
        <taxon>Pseudomonadati</taxon>
        <taxon>Pseudomonadota</taxon>
        <taxon>Betaproteobacteria</taxon>
        <taxon>Neisseriales</taxon>
        <taxon>Chitinibacteraceae</taxon>
        <taxon>Chitinibacter</taxon>
    </lineage>
</organism>
<gene>
    <name evidence="1" type="ORF">HQ393_09630</name>
</gene>
<proteinExistence type="predicted"/>
<protein>
    <submittedName>
        <fullName evidence="1">Uncharacterized protein</fullName>
    </submittedName>
</protein>
<dbReference type="KEGG" id="chiz:HQ393_09630"/>
<evidence type="ECO:0000313" key="1">
    <source>
        <dbReference type="EMBL" id="QLG88488.1"/>
    </source>
</evidence>
<dbReference type="RefSeq" id="WP_179355003.1">
    <property type="nucleotide sequence ID" value="NZ_CP058627.1"/>
</dbReference>
<keyword evidence="2" id="KW-1185">Reference proteome</keyword>
<name>A0A7H9BJR4_9NEIS</name>
<dbReference type="AlphaFoldDB" id="A0A7H9BJR4"/>
<sequence length="95" mass="10977">MFLTILAGFIVVPAMAYVIWYVAGYNPGAQKHWEILPTQVEYRAKHPQCCHGADLTCCHCGSDQMLDLGLLGYSDWRRQIICRACKNRLWREMDQ</sequence>